<sequence>MIAAPPAAASTLAGALNWTGITDSQHVPIGDYYLSVVSTSEAITKAGPGITANPASWAQWLANAVNTGLTHEGICELLQWQAAGYIFLMALTLWLMKFAMSNTWLYWLATWVRPLFATIQKILADLWAFPLCSNSAWASPAASVPSRKFTNRSNPAREAANPSPPAAPARPPAVALTPVRPLGGRPTGPATRPRRWLPTDPAPSWPPGSAPVRRSPRRRRSR</sequence>
<feature type="compositionally biased region" description="Pro residues" evidence="1">
    <location>
        <begin position="200"/>
        <end position="209"/>
    </location>
</feature>
<proteinExistence type="predicted"/>
<gene>
    <name evidence="2" type="ORF">M5I08_03515</name>
</gene>
<dbReference type="EMBL" id="CP097320">
    <property type="protein sequence ID" value="UQX11569.1"/>
    <property type="molecule type" value="Genomic_DNA"/>
</dbReference>
<name>A0ABY4QLT2_9MYCO</name>
<feature type="compositionally biased region" description="Low complexity" evidence="1">
    <location>
        <begin position="172"/>
        <end position="191"/>
    </location>
</feature>
<protein>
    <recommendedName>
        <fullName evidence="4">PPE family domain-containing protein</fullName>
    </recommendedName>
</protein>
<evidence type="ECO:0000313" key="2">
    <source>
        <dbReference type="EMBL" id="UQX11569.1"/>
    </source>
</evidence>
<keyword evidence="3" id="KW-1185">Reference proteome</keyword>
<evidence type="ECO:0000313" key="3">
    <source>
        <dbReference type="Proteomes" id="UP001056610"/>
    </source>
</evidence>
<accession>A0ABY4QLT2</accession>
<dbReference type="Proteomes" id="UP001056610">
    <property type="component" value="Chromosome"/>
</dbReference>
<evidence type="ECO:0008006" key="4">
    <source>
        <dbReference type="Google" id="ProtNLM"/>
    </source>
</evidence>
<feature type="compositionally biased region" description="Pro residues" evidence="1">
    <location>
        <begin position="162"/>
        <end position="171"/>
    </location>
</feature>
<evidence type="ECO:0000256" key="1">
    <source>
        <dbReference type="SAM" id="MobiDB-lite"/>
    </source>
</evidence>
<organism evidence="2 3">
    <name type="scientific">Candidatus Mycobacterium methanotrophicum</name>
    <dbReference type="NCBI Taxonomy" id="2943498"/>
    <lineage>
        <taxon>Bacteria</taxon>
        <taxon>Bacillati</taxon>
        <taxon>Actinomycetota</taxon>
        <taxon>Actinomycetes</taxon>
        <taxon>Mycobacteriales</taxon>
        <taxon>Mycobacteriaceae</taxon>
        <taxon>Mycobacterium</taxon>
    </lineage>
</organism>
<feature type="region of interest" description="Disordered" evidence="1">
    <location>
        <begin position="144"/>
        <end position="222"/>
    </location>
</feature>
<reference evidence="2" key="1">
    <citation type="submission" date="2022-05" db="EMBL/GenBank/DDBJ databases">
        <title>A methanotrophic Mycobacterium dominates a cave microbial ecosystem.</title>
        <authorList>
            <person name="Van Spanning R.J.M."/>
            <person name="Guan Q."/>
            <person name="Melkonian C."/>
            <person name="Gallant J."/>
            <person name="Polerecky L."/>
            <person name="Flot J.-F."/>
            <person name="Brandt B.W."/>
            <person name="Braster M."/>
            <person name="Iturbe Espinoza P."/>
            <person name="Aerts J."/>
            <person name="Meima-Franke M."/>
            <person name="Piersma S.R."/>
            <person name="Bunduc C."/>
            <person name="Ummels R."/>
            <person name="Pain A."/>
            <person name="Fleming E.J."/>
            <person name="van der Wel N."/>
            <person name="Gherman V.D."/>
            <person name="Sarbu S.M."/>
            <person name="Bodelier P.L.E."/>
            <person name="Bitter W."/>
        </authorList>
    </citation>
    <scope>NUCLEOTIDE SEQUENCE</scope>
    <source>
        <strain evidence="2">Sulfur Cave</strain>
    </source>
</reference>